<dbReference type="Proteomes" id="UP000050266">
    <property type="component" value="Unassembled WGS sequence"/>
</dbReference>
<gene>
    <name evidence="1" type="ORF">ALO41_200050</name>
    <name evidence="2" type="ORF">ALP90_200098</name>
</gene>
<proteinExistence type="predicted"/>
<sequence>MKAWDNPNDASSCEMVKIGAPALPTRSVGSTANAYEKHGRLGRCVVRFGNAQAGDKSRSRHAKGCSGLRHGQNKCTIAVMGLASIRSSLIRDEIMEIN</sequence>
<comment type="caution">
    <text evidence="1">The sequence shown here is derived from an EMBL/GenBank/DDBJ whole genome shotgun (WGS) entry which is preliminary data.</text>
</comment>
<dbReference type="EMBL" id="RBRS01000385">
    <property type="protein sequence ID" value="RMR11004.1"/>
    <property type="molecule type" value="Genomic_DNA"/>
</dbReference>
<dbReference type="Proteomes" id="UP000271097">
    <property type="component" value="Unassembled WGS sequence"/>
</dbReference>
<accession>A0A0N8TCY7</accession>
<reference evidence="2 4" key="2">
    <citation type="submission" date="2018-08" db="EMBL/GenBank/DDBJ databases">
        <title>Recombination of ecologically and evolutionarily significant loci maintains genetic cohesion in the Pseudomonas syringae species complex.</title>
        <authorList>
            <person name="Dillon M."/>
            <person name="Thakur S."/>
            <person name="Almeida R.N.D."/>
            <person name="Weir B.S."/>
            <person name="Guttman D.S."/>
        </authorList>
    </citation>
    <scope>NUCLEOTIDE SEQUENCE [LARGE SCALE GENOMIC DNA]</scope>
    <source>
        <strain evidence="2 4">ICMP 5931</strain>
    </source>
</reference>
<evidence type="ECO:0000313" key="4">
    <source>
        <dbReference type="Proteomes" id="UP000271097"/>
    </source>
</evidence>
<organism evidence="1 3">
    <name type="scientific">Pseudomonas amygdali pv. ulmi</name>
    <dbReference type="NCBI Taxonomy" id="251720"/>
    <lineage>
        <taxon>Bacteria</taxon>
        <taxon>Pseudomonadati</taxon>
        <taxon>Pseudomonadota</taxon>
        <taxon>Gammaproteobacteria</taxon>
        <taxon>Pseudomonadales</taxon>
        <taxon>Pseudomonadaceae</taxon>
        <taxon>Pseudomonas</taxon>
        <taxon>Pseudomonas amygdali</taxon>
    </lineage>
</organism>
<evidence type="ECO:0000313" key="3">
    <source>
        <dbReference type="Proteomes" id="UP000050266"/>
    </source>
</evidence>
<name>A0A0N8TCY7_PSEA0</name>
<reference evidence="1 3" key="1">
    <citation type="submission" date="2015-09" db="EMBL/GenBank/DDBJ databases">
        <title>Genome announcement of multiple Pseudomonas syringae strains.</title>
        <authorList>
            <person name="Thakur S."/>
            <person name="Wang P.W."/>
            <person name="Gong Y."/>
            <person name="Weir B.S."/>
            <person name="Guttman D.S."/>
        </authorList>
    </citation>
    <scope>NUCLEOTIDE SEQUENCE [LARGE SCALE GENOMIC DNA]</scope>
    <source>
        <strain evidence="1 3">ICMP3962</strain>
    </source>
</reference>
<dbReference type="EMBL" id="LJRQ01000212">
    <property type="protein sequence ID" value="KPZ12105.1"/>
    <property type="molecule type" value="Genomic_DNA"/>
</dbReference>
<protein>
    <submittedName>
        <fullName evidence="1">Uncharacterized protein</fullName>
    </submittedName>
</protein>
<dbReference type="AlphaFoldDB" id="A0A0N8TCY7"/>
<evidence type="ECO:0000313" key="1">
    <source>
        <dbReference type="EMBL" id="KPZ12105.1"/>
    </source>
</evidence>
<evidence type="ECO:0000313" key="2">
    <source>
        <dbReference type="EMBL" id="RMR11004.1"/>
    </source>
</evidence>